<evidence type="ECO:0000256" key="9">
    <source>
        <dbReference type="ARBA" id="ARBA00022895"/>
    </source>
</evidence>
<dbReference type="CDD" id="cd01648">
    <property type="entry name" value="TERT"/>
    <property type="match status" value="1"/>
</dbReference>
<keyword evidence="8 13" id="KW-0460">Magnesium</keyword>
<dbReference type="InterPro" id="IPR000477">
    <property type="entry name" value="RT_dom"/>
</dbReference>
<gene>
    <name evidence="15" type="primary">PcTERT</name>
</gene>
<evidence type="ECO:0000256" key="12">
    <source>
        <dbReference type="ARBA" id="ARBA00048173"/>
    </source>
</evidence>
<evidence type="ECO:0000256" key="8">
    <source>
        <dbReference type="ARBA" id="ARBA00022842"/>
    </source>
</evidence>
<evidence type="ECO:0000256" key="3">
    <source>
        <dbReference type="ARBA" id="ARBA00016182"/>
    </source>
</evidence>
<dbReference type="GO" id="GO:0000333">
    <property type="term" value="C:telomerase catalytic core complex"/>
    <property type="evidence" value="ECO:0007669"/>
    <property type="project" value="TreeGrafter"/>
</dbReference>
<keyword evidence="4 13" id="KW-0158">Chromosome</keyword>
<dbReference type="GO" id="GO:0046872">
    <property type="term" value="F:metal ion binding"/>
    <property type="evidence" value="ECO:0007669"/>
    <property type="project" value="UniProtKB-KW"/>
</dbReference>
<dbReference type="InterPro" id="IPR003545">
    <property type="entry name" value="Telomerase_RT"/>
</dbReference>
<comment type="subcellular location">
    <subcellularLocation>
        <location evidence="13">Nucleus</location>
    </subcellularLocation>
    <subcellularLocation>
        <location evidence="13">Chromosome</location>
        <location evidence="13">Telomere</location>
    </subcellularLocation>
</comment>
<dbReference type="InterPro" id="IPR043502">
    <property type="entry name" value="DNA/RNA_pol_sf"/>
</dbReference>
<evidence type="ECO:0000313" key="15">
    <source>
        <dbReference type="EMBL" id="BAB18587.1"/>
    </source>
</evidence>
<dbReference type="Pfam" id="PF12009">
    <property type="entry name" value="Telomerase_RBD"/>
    <property type="match status" value="1"/>
</dbReference>
<evidence type="ECO:0000256" key="6">
    <source>
        <dbReference type="ARBA" id="ARBA00022695"/>
    </source>
</evidence>
<dbReference type="InterPro" id="IPR021891">
    <property type="entry name" value="Telomerase_RBD"/>
</dbReference>
<accession>Q9GRC5</accession>
<dbReference type="PANTHER" id="PTHR12066">
    <property type="entry name" value="TELOMERASE REVERSE TRANSCRIPTASE"/>
    <property type="match status" value="1"/>
</dbReference>
<dbReference type="PANTHER" id="PTHR12066:SF0">
    <property type="entry name" value="TELOMERASE REVERSE TRANSCRIPTASE"/>
    <property type="match status" value="1"/>
</dbReference>
<evidence type="ECO:0000256" key="10">
    <source>
        <dbReference type="ARBA" id="ARBA00022918"/>
    </source>
</evidence>
<dbReference type="FunFam" id="3.30.70.2630:FF:000004">
    <property type="entry name" value="Telomerase reverse transcriptase"/>
    <property type="match status" value="1"/>
</dbReference>
<dbReference type="AlphaFoldDB" id="Q9GRC5"/>
<dbReference type="PROSITE" id="PS50878">
    <property type="entry name" value="RT_POL"/>
    <property type="match status" value="1"/>
</dbReference>
<dbReference type="GO" id="GO:0042162">
    <property type="term" value="F:telomeric DNA binding"/>
    <property type="evidence" value="ECO:0007669"/>
    <property type="project" value="TreeGrafter"/>
</dbReference>
<reference evidence="15" key="1">
    <citation type="journal article" date="2001" name="Gene">
        <title>Expression of telomerase reverse transcriptase and telomere elongation during sexual maturation in Paramecium caudatum.</title>
        <authorList>
            <person name="Takenaka Y."/>
            <person name="Matsuura T."/>
            <person name="Haga N."/>
            <person name="Mitsui Y."/>
        </authorList>
    </citation>
    <scope>NUCLEOTIDE SEQUENCE</scope>
    <source>
        <strain evidence="15">KNZ-5 and KNZ-2</strain>
    </source>
</reference>
<evidence type="ECO:0000256" key="5">
    <source>
        <dbReference type="ARBA" id="ARBA00022679"/>
    </source>
</evidence>
<dbReference type="GO" id="GO:0070034">
    <property type="term" value="F:telomerase RNA binding"/>
    <property type="evidence" value="ECO:0007669"/>
    <property type="project" value="TreeGrafter"/>
</dbReference>
<comment type="catalytic activity">
    <reaction evidence="12 13">
        <text>DNA(n) + a 2'-deoxyribonucleoside 5'-triphosphate = DNA(n+1) + diphosphate</text>
        <dbReference type="Rhea" id="RHEA:22508"/>
        <dbReference type="Rhea" id="RHEA-COMP:17339"/>
        <dbReference type="Rhea" id="RHEA-COMP:17340"/>
        <dbReference type="ChEBI" id="CHEBI:33019"/>
        <dbReference type="ChEBI" id="CHEBI:61560"/>
        <dbReference type="ChEBI" id="CHEBI:173112"/>
        <dbReference type="EC" id="2.7.7.49"/>
    </reaction>
</comment>
<dbReference type="GO" id="GO:0003720">
    <property type="term" value="F:telomerase activity"/>
    <property type="evidence" value="ECO:0007669"/>
    <property type="project" value="InterPro"/>
</dbReference>
<dbReference type="GO" id="GO:0007004">
    <property type="term" value="P:telomere maintenance via telomerase"/>
    <property type="evidence" value="ECO:0007669"/>
    <property type="project" value="TreeGrafter"/>
</dbReference>
<evidence type="ECO:0000256" key="2">
    <source>
        <dbReference type="ARBA" id="ARBA00012493"/>
    </source>
</evidence>
<evidence type="ECO:0000256" key="4">
    <source>
        <dbReference type="ARBA" id="ARBA00022454"/>
    </source>
</evidence>
<dbReference type="EC" id="2.7.7.49" evidence="2 13"/>
<dbReference type="Gene3D" id="1.10.10.1970">
    <property type="entry name" value="TERT catalytic subunit-like"/>
    <property type="match status" value="1"/>
</dbReference>
<evidence type="ECO:0000256" key="1">
    <source>
        <dbReference type="ARBA" id="ARBA00008001"/>
    </source>
</evidence>
<protein>
    <recommendedName>
        <fullName evidence="3 13">Telomerase reverse transcriptase</fullName>
        <ecNumber evidence="2 13">2.7.7.49</ecNumber>
    </recommendedName>
    <alternativeName>
        <fullName evidence="13">Telomerase catalytic subunit</fullName>
    </alternativeName>
</protein>
<dbReference type="Gene3D" id="1.10.132.70">
    <property type="match status" value="1"/>
</dbReference>
<evidence type="ECO:0000259" key="14">
    <source>
        <dbReference type="PROSITE" id="PS50878"/>
    </source>
</evidence>
<comment type="function">
    <text evidence="13">Telomerase is a ribonucleoprotein enzyme essential for the replication of chromosome termini in most eukaryotes. It elongates telomeres. It is a reverse transcriptase that adds simple sequence repeats to chromosome ends by copying a template sequence within the RNA component of the enzyme.</text>
</comment>
<dbReference type="SMART" id="SM00975">
    <property type="entry name" value="Telomerase_RBD"/>
    <property type="match status" value="1"/>
</dbReference>
<dbReference type="EMBL" id="AB035309">
    <property type="protein sequence ID" value="BAB18587.1"/>
    <property type="molecule type" value="mRNA"/>
</dbReference>
<organism evidence="15">
    <name type="scientific">Paramecium caudatum</name>
    <dbReference type="NCBI Taxonomy" id="5885"/>
    <lineage>
        <taxon>Eukaryota</taxon>
        <taxon>Sar</taxon>
        <taxon>Alveolata</taxon>
        <taxon>Ciliophora</taxon>
        <taxon>Intramacronucleata</taxon>
        <taxon>Oligohymenophorea</taxon>
        <taxon>Peniculida</taxon>
        <taxon>Parameciidae</taxon>
        <taxon>Paramecium</taxon>
    </lineage>
</organism>
<evidence type="ECO:0000256" key="13">
    <source>
        <dbReference type="RuleBase" id="RU365061"/>
    </source>
</evidence>
<keyword evidence="7 13" id="KW-0479">Metal-binding</keyword>
<name>Q9GRC5_PARCA</name>
<keyword evidence="6 13" id="KW-0548">Nucleotidyltransferase</keyword>
<proteinExistence type="evidence at transcript level"/>
<sequence length="895" mass="107087">MLITLQQIAQLYNVITLQDYLKYLDVDPPKNIFFQNTIICSETQNLQKFPIKKPLNFLYQKLSDDQRRDEIVTDSRNDFQFQKQKSFIGCQKLMLSDNMEHLYREIGEQNFDYLLKNYKILIKDDNDSETYIQISGDPIMKIQPKQKQQIAEKIQRQQILYCNHMSRQVGMFKKNFISYAKKQIIKSNYIKMQQITPEIIAIKSTSNILDYFYNNKQLSPIEISHLRPILESCMKKLQKFNFHGQFKFFVPLPSNYKQLKQETKRHLKDSLNVSQLLDHLYLNHIPHQQITSLVRNFLREIIPIDLFGQQNLFTFLTDISDFITLLRFEDQSYLDYIKKMNVFEVPWLNKYFNKKKQRLLIIKKRNQMIPLMKFMFQEIIIPFLRHNFYITERMKDDWKLFYYRKEIWHLILQLSLTSLTKNNFEEISVNSIKTPYVGKLRIVPKPGTFRPIVTYNRKAKTSKISLNRKLVDIKYILRNLRIQPLGYSVFGNPEVFSRLEEFKKLWIKLQQPKTYYITMDIQKCYDTIILQKLLQFIEESKQFSSIYAINKYHIVSRNNRMLKPSFSMKDLFNILDRTCAIPFNKPQLLQKGYIEHIQKNKQTIIINQGFQNSVTFSEFLNSIKNICQNNIVQFENRYFRQTLGIPQGLNISGILCSFYLANLEQKLTNKILGDTLIMRLTDDYCCLAFSQDSSIKILNNFTQIEKQYQIRLNHDKTQHNIERSDRYFKWIGKIIDIETLTLKPAFYLESDTKFQYQINVNLPTKVKTYYIKSKLKSLILNQFKFFFNSKLNDKPTMIKVLKIFVHSGLVKLISFLKRLKYNYGASKLRNQGKSIRLLKIIKEIKVEIAAYCVQQSRESNMEIDQEYLMRIIQKQLKKTIRNNSYLRKKINYKQI</sequence>
<keyword evidence="9 13" id="KW-0779">Telomere</keyword>
<dbReference type="PRINTS" id="PR01365">
    <property type="entry name" value="TELOMERASERT"/>
</dbReference>
<keyword evidence="5 13" id="KW-0808">Transferase</keyword>
<dbReference type="SUPFAM" id="SSF56672">
    <property type="entry name" value="DNA/RNA polymerases"/>
    <property type="match status" value="1"/>
</dbReference>
<evidence type="ECO:0000256" key="7">
    <source>
        <dbReference type="ARBA" id="ARBA00022723"/>
    </source>
</evidence>
<feature type="domain" description="Reverse transcriptase" evidence="14">
    <location>
        <begin position="424"/>
        <end position="735"/>
    </location>
</feature>
<evidence type="ECO:0000256" key="11">
    <source>
        <dbReference type="ARBA" id="ARBA00023242"/>
    </source>
</evidence>
<dbReference type="GO" id="GO:0000781">
    <property type="term" value="C:chromosome, telomeric region"/>
    <property type="evidence" value="ECO:0007669"/>
    <property type="project" value="UniProtKB-SubCell"/>
</dbReference>
<keyword evidence="11 13" id="KW-0539">Nucleus</keyword>
<dbReference type="Pfam" id="PF00078">
    <property type="entry name" value="RVT_1"/>
    <property type="match status" value="1"/>
</dbReference>
<keyword evidence="10 13" id="KW-0695">RNA-directed DNA polymerase</keyword>
<comment type="similarity">
    <text evidence="1 13">Belongs to the reverse transcriptase family. Telomerase subfamily.</text>
</comment>